<dbReference type="VEuPathDB" id="FungiDB:TRIVIDRAFT_67432"/>
<dbReference type="HOGENOM" id="CLU_1635638_0_0_1"/>
<dbReference type="GeneID" id="25796958"/>
<dbReference type="RefSeq" id="XP_013952430.1">
    <property type="nucleotide sequence ID" value="XM_014096955.1"/>
</dbReference>
<comment type="caution">
    <text evidence="1">The sequence shown here is derived from an EMBL/GenBank/DDBJ whole genome shotgun (WGS) entry which is preliminary data.</text>
</comment>
<protein>
    <submittedName>
        <fullName evidence="1">Uncharacterized protein</fullName>
    </submittedName>
</protein>
<dbReference type="EMBL" id="ABDF02000087">
    <property type="protein sequence ID" value="EHK18235.1"/>
    <property type="molecule type" value="Genomic_DNA"/>
</dbReference>
<gene>
    <name evidence="1" type="ORF">TRIVIDRAFT_67432</name>
</gene>
<organism evidence="1 2">
    <name type="scientific">Hypocrea virens (strain Gv29-8 / FGSC 10586)</name>
    <name type="common">Gliocladium virens</name>
    <name type="synonym">Trichoderma virens</name>
    <dbReference type="NCBI Taxonomy" id="413071"/>
    <lineage>
        <taxon>Eukaryota</taxon>
        <taxon>Fungi</taxon>
        <taxon>Dikarya</taxon>
        <taxon>Ascomycota</taxon>
        <taxon>Pezizomycotina</taxon>
        <taxon>Sordariomycetes</taxon>
        <taxon>Hypocreomycetidae</taxon>
        <taxon>Hypocreales</taxon>
        <taxon>Hypocreaceae</taxon>
        <taxon>Trichoderma</taxon>
    </lineage>
</organism>
<proteinExistence type="predicted"/>
<accession>G9N645</accession>
<dbReference type="AlphaFoldDB" id="G9N645"/>
<dbReference type="Proteomes" id="UP000007115">
    <property type="component" value="Unassembled WGS sequence"/>
</dbReference>
<sequence length="162" mass="18151">MPRTLEQRQIECRLTKWLPNCPAWLLPVFQRHAGAHDHIGTLQPQGWTGLCTILRDIVLTCLLPDKGDKIQTDPYQCLPNKGSPDMSHDRSRDFFSNISEYQYLVTTLFSRAGKPPPRYPGGTVPLAAFVMGTSTELWVPAVVPLVPIGKPPPKWLRLNPVG</sequence>
<name>G9N645_HYPVG</name>
<evidence type="ECO:0000313" key="1">
    <source>
        <dbReference type="EMBL" id="EHK18235.1"/>
    </source>
</evidence>
<keyword evidence="2" id="KW-1185">Reference proteome</keyword>
<dbReference type="InParanoid" id="G9N645"/>
<reference evidence="1 2" key="1">
    <citation type="journal article" date="2011" name="Genome Biol.">
        <title>Comparative genome sequence analysis underscores mycoparasitism as the ancestral life style of Trichoderma.</title>
        <authorList>
            <person name="Kubicek C.P."/>
            <person name="Herrera-Estrella A."/>
            <person name="Seidl-Seiboth V."/>
            <person name="Martinez D.A."/>
            <person name="Druzhinina I.S."/>
            <person name="Thon M."/>
            <person name="Zeilinger S."/>
            <person name="Casas-Flores S."/>
            <person name="Horwitz B.A."/>
            <person name="Mukherjee P.K."/>
            <person name="Mukherjee M."/>
            <person name="Kredics L."/>
            <person name="Alcaraz L.D."/>
            <person name="Aerts A."/>
            <person name="Antal Z."/>
            <person name="Atanasova L."/>
            <person name="Cervantes-Badillo M.G."/>
            <person name="Challacombe J."/>
            <person name="Chertkov O."/>
            <person name="McCluskey K."/>
            <person name="Coulpier F."/>
            <person name="Deshpande N."/>
            <person name="von Doehren H."/>
            <person name="Ebbole D.J."/>
            <person name="Esquivel-Naranjo E.U."/>
            <person name="Fekete E."/>
            <person name="Flipphi M."/>
            <person name="Glaser F."/>
            <person name="Gomez-Rodriguez E.Y."/>
            <person name="Gruber S."/>
            <person name="Han C."/>
            <person name="Henrissat B."/>
            <person name="Hermosa R."/>
            <person name="Hernandez-Onate M."/>
            <person name="Karaffa L."/>
            <person name="Kosti I."/>
            <person name="Le Crom S."/>
            <person name="Lindquist E."/>
            <person name="Lucas S."/>
            <person name="Luebeck M."/>
            <person name="Luebeck P.S."/>
            <person name="Margeot A."/>
            <person name="Metz B."/>
            <person name="Misra M."/>
            <person name="Nevalainen H."/>
            <person name="Omann M."/>
            <person name="Packer N."/>
            <person name="Perrone G."/>
            <person name="Uresti-Rivera E.E."/>
            <person name="Salamov A."/>
            <person name="Schmoll M."/>
            <person name="Seiboth B."/>
            <person name="Shapiro H."/>
            <person name="Sukno S."/>
            <person name="Tamayo-Ramos J.A."/>
            <person name="Tisch D."/>
            <person name="Wiest A."/>
            <person name="Wilkinson H.H."/>
            <person name="Zhang M."/>
            <person name="Coutinho P.M."/>
            <person name="Kenerley C.M."/>
            <person name="Monte E."/>
            <person name="Baker S.E."/>
            <person name="Grigoriev I.V."/>
        </authorList>
    </citation>
    <scope>NUCLEOTIDE SEQUENCE [LARGE SCALE GENOMIC DNA]</scope>
    <source>
        <strain evidence="2">Gv29-8 / FGSC 10586</strain>
    </source>
</reference>
<evidence type="ECO:0000313" key="2">
    <source>
        <dbReference type="Proteomes" id="UP000007115"/>
    </source>
</evidence>